<evidence type="ECO:0000313" key="3">
    <source>
        <dbReference type="Proteomes" id="UP000009319"/>
    </source>
</evidence>
<evidence type="ECO:0000256" key="1">
    <source>
        <dbReference type="SAM" id="MobiDB-lite"/>
    </source>
</evidence>
<reference evidence="2 3" key="1">
    <citation type="journal article" date="2013" name="Genome Announc.">
        <title>Draft Genome Sequence of Rhizobium mesoamericanum STM3625, a Nitrogen-Fixing Symbiont of Mimosa pudica Isolated in French Guiana (South America).</title>
        <authorList>
            <person name="Moulin L."/>
            <person name="Mornico D."/>
            <person name="Melkonian R."/>
            <person name="Klonowska A."/>
        </authorList>
    </citation>
    <scope>NUCLEOTIDE SEQUENCE [LARGE SCALE GENOMIC DNA]</scope>
    <source>
        <strain evidence="2 3">STM3625</strain>
    </source>
</reference>
<dbReference type="HOGENOM" id="CLU_2651994_0_0_5"/>
<feature type="region of interest" description="Disordered" evidence="1">
    <location>
        <begin position="1"/>
        <end position="48"/>
    </location>
</feature>
<keyword evidence="3" id="KW-1185">Reference proteome</keyword>
<dbReference type="EMBL" id="CANI01000021">
    <property type="protein sequence ID" value="CCM76095.1"/>
    <property type="molecule type" value="Genomic_DNA"/>
</dbReference>
<organism evidence="2 3">
    <name type="scientific">Rhizobium mesoamericanum STM3625</name>
    <dbReference type="NCBI Taxonomy" id="1211777"/>
    <lineage>
        <taxon>Bacteria</taxon>
        <taxon>Pseudomonadati</taxon>
        <taxon>Pseudomonadota</taxon>
        <taxon>Alphaproteobacteria</taxon>
        <taxon>Hyphomicrobiales</taxon>
        <taxon>Rhizobiaceae</taxon>
        <taxon>Rhizobium/Agrobacterium group</taxon>
        <taxon>Rhizobium</taxon>
    </lineage>
</organism>
<protein>
    <submittedName>
        <fullName evidence="2">Uncharacterized protein</fullName>
    </submittedName>
</protein>
<dbReference type="STRING" id="1211777.BN77_3286"/>
<gene>
    <name evidence="2" type="ORF">BN77_3286</name>
</gene>
<dbReference type="Proteomes" id="UP000009319">
    <property type="component" value="Unassembled WGS sequence"/>
</dbReference>
<comment type="caution">
    <text evidence="2">The sequence shown here is derived from an EMBL/GenBank/DDBJ whole genome shotgun (WGS) entry which is preliminary data.</text>
</comment>
<sequence>MRRNLSGVRIRPALHPSVDQTSNGLKKPAAGLIKPQRPSGPEGQRGPAAHAEIFRSLVVFAANGATDRARLTRISH</sequence>
<accession>K0PWZ7</accession>
<evidence type="ECO:0000313" key="2">
    <source>
        <dbReference type="EMBL" id="CCM76095.1"/>
    </source>
</evidence>
<proteinExistence type="predicted"/>
<dbReference type="AlphaFoldDB" id="K0PWZ7"/>
<name>K0PWZ7_9HYPH</name>